<dbReference type="Pfam" id="PF04548">
    <property type="entry name" value="AIG1"/>
    <property type="match status" value="1"/>
</dbReference>
<evidence type="ECO:0000256" key="1">
    <source>
        <dbReference type="ARBA" id="ARBA00008535"/>
    </source>
</evidence>
<dbReference type="PROSITE" id="PS51720">
    <property type="entry name" value="G_AIG1"/>
    <property type="match status" value="1"/>
</dbReference>
<evidence type="ECO:0000256" key="4">
    <source>
        <dbReference type="SAM" id="MobiDB-lite"/>
    </source>
</evidence>
<evidence type="ECO:0000256" key="5">
    <source>
        <dbReference type="SAM" id="Phobius"/>
    </source>
</evidence>
<feature type="region of interest" description="Disordered" evidence="4">
    <location>
        <begin position="305"/>
        <end position="336"/>
    </location>
</feature>
<dbReference type="Gene3D" id="3.40.50.300">
    <property type="entry name" value="P-loop containing nucleotide triphosphate hydrolases"/>
    <property type="match status" value="1"/>
</dbReference>
<reference evidence="7 8" key="1">
    <citation type="submission" date="2024-04" db="EMBL/GenBank/DDBJ databases">
        <authorList>
            <consortium name="Genoscope - CEA"/>
            <person name="William W."/>
        </authorList>
    </citation>
    <scope>NUCLEOTIDE SEQUENCE [LARGE SCALE GENOMIC DNA]</scope>
</reference>
<dbReference type="Proteomes" id="UP001497497">
    <property type="component" value="Unassembled WGS sequence"/>
</dbReference>
<feature type="compositionally biased region" description="Basic and acidic residues" evidence="4">
    <location>
        <begin position="311"/>
        <end position="326"/>
    </location>
</feature>
<keyword evidence="5" id="KW-0812">Transmembrane</keyword>
<evidence type="ECO:0000259" key="6">
    <source>
        <dbReference type="PROSITE" id="PS51720"/>
    </source>
</evidence>
<organism evidence="7 8">
    <name type="scientific">Lymnaea stagnalis</name>
    <name type="common">Great pond snail</name>
    <name type="synonym">Helix stagnalis</name>
    <dbReference type="NCBI Taxonomy" id="6523"/>
    <lineage>
        <taxon>Eukaryota</taxon>
        <taxon>Metazoa</taxon>
        <taxon>Spiralia</taxon>
        <taxon>Lophotrochozoa</taxon>
        <taxon>Mollusca</taxon>
        <taxon>Gastropoda</taxon>
        <taxon>Heterobranchia</taxon>
        <taxon>Euthyneura</taxon>
        <taxon>Panpulmonata</taxon>
        <taxon>Hygrophila</taxon>
        <taxon>Lymnaeoidea</taxon>
        <taxon>Lymnaeidae</taxon>
        <taxon>Lymnaea</taxon>
    </lineage>
</organism>
<dbReference type="EMBL" id="CAXITT010000797">
    <property type="protein sequence ID" value="CAL1546316.1"/>
    <property type="molecule type" value="Genomic_DNA"/>
</dbReference>
<keyword evidence="2" id="KW-0547">Nucleotide-binding</keyword>
<dbReference type="AlphaFoldDB" id="A0AAV2IH31"/>
<gene>
    <name evidence="7" type="ORF">GSLYS_00019693001</name>
</gene>
<keyword evidence="8" id="KW-1185">Reference proteome</keyword>
<dbReference type="InterPro" id="IPR027417">
    <property type="entry name" value="P-loop_NTPase"/>
</dbReference>
<comment type="caution">
    <text evidence="7">The sequence shown here is derived from an EMBL/GenBank/DDBJ whole genome shotgun (WGS) entry which is preliminary data.</text>
</comment>
<evidence type="ECO:0000256" key="2">
    <source>
        <dbReference type="ARBA" id="ARBA00022741"/>
    </source>
</evidence>
<feature type="transmembrane region" description="Helical" evidence="5">
    <location>
        <begin position="352"/>
        <end position="371"/>
    </location>
</feature>
<dbReference type="SUPFAM" id="SSF52540">
    <property type="entry name" value="P-loop containing nucleoside triphosphate hydrolases"/>
    <property type="match status" value="1"/>
</dbReference>
<dbReference type="PANTHER" id="PTHR10903:SF184">
    <property type="entry name" value="GTP-BINDING PROTEIN A"/>
    <property type="match status" value="1"/>
</dbReference>
<sequence>MDKVRRYNILLVGRTGNGKSSTRNSILDRKVAEVRDSSNLVVFTLESATLQPGVEVSVLEGPGIGDTGADMAGSIESNLKLVEEGLKLCGFRVDAIVVVLKYGVRFTKQEKEGVQRIQSIFGRNCLQKSGVVLMTHGDNFEMDTEDEDDMTFEKWCGEQSGDIQQVFEDCAWRLLLFNNRAKEKSEERAQQRDRLLEIIDSIKGTYEKEDYTAAEPGRKLLVLIAQREQIEKETEKFLKGVNDNLDKLDASSELDVRDVEREETSVKSHLNELNVKDNGTGVLNSVMDIARITLFRIQTLKRKASLTPRGEPPRGEPHRGAPHRGEPPSGDEIPVAKKDKPPFGFLEFFARWFNLKTGLICVAGLGVGLLWRRYGVRKRLL</sequence>
<keyword evidence="5" id="KW-0472">Membrane</keyword>
<dbReference type="PANTHER" id="PTHR10903">
    <property type="entry name" value="GTPASE, IMAP FAMILY MEMBER-RELATED"/>
    <property type="match status" value="1"/>
</dbReference>
<evidence type="ECO:0000256" key="3">
    <source>
        <dbReference type="ARBA" id="ARBA00023134"/>
    </source>
</evidence>
<dbReference type="InterPro" id="IPR045058">
    <property type="entry name" value="GIMA/IAN/Toc"/>
</dbReference>
<protein>
    <recommendedName>
        <fullName evidence="6">AIG1-type G domain-containing protein</fullName>
    </recommendedName>
</protein>
<dbReference type="InterPro" id="IPR006703">
    <property type="entry name" value="G_AIG1"/>
</dbReference>
<evidence type="ECO:0000313" key="7">
    <source>
        <dbReference type="EMBL" id="CAL1546316.1"/>
    </source>
</evidence>
<keyword evidence="5" id="KW-1133">Transmembrane helix</keyword>
<keyword evidence="3" id="KW-0342">GTP-binding</keyword>
<comment type="similarity">
    <text evidence="1">Belongs to the TRAFAC class TrmE-Era-EngA-EngB-Septin-like GTPase superfamily. AIG1/Toc34/Toc159-like paraseptin GTPase family. IAN subfamily.</text>
</comment>
<name>A0AAV2IH31_LYMST</name>
<evidence type="ECO:0000313" key="8">
    <source>
        <dbReference type="Proteomes" id="UP001497497"/>
    </source>
</evidence>
<feature type="domain" description="AIG1-type G" evidence="6">
    <location>
        <begin position="4"/>
        <end position="215"/>
    </location>
</feature>
<proteinExistence type="inferred from homology"/>
<dbReference type="GO" id="GO:0005525">
    <property type="term" value="F:GTP binding"/>
    <property type="evidence" value="ECO:0007669"/>
    <property type="project" value="UniProtKB-KW"/>
</dbReference>
<accession>A0AAV2IH31</accession>